<reference evidence="2 3" key="2">
    <citation type="submission" date="2008-11" db="EMBL/GenBank/DDBJ databases">
        <authorList>
            <person name="Fulton L."/>
            <person name="Clifton S."/>
            <person name="Fulton B."/>
            <person name="Xu J."/>
            <person name="Minx P."/>
            <person name="Pepin K.H."/>
            <person name="Johnson M."/>
            <person name="Bhonagiri V."/>
            <person name="Nash W.E."/>
            <person name="Mardis E.R."/>
            <person name="Wilson R.K."/>
        </authorList>
    </citation>
    <scope>NUCLEOTIDE SEQUENCE [LARGE SCALE GENOMIC DNA]</scope>
    <source>
        <strain evidence="2 3">ATCC 43243</strain>
    </source>
</reference>
<protein>
    <recommendedName>
        <fullName evidence="4">Lipoprotein</fullName>
    </recommendedName>
</protein>
<dbReference type="STRING" id="483218.BACPEC_00514"/>
<gene>
    <name evidence="2" type="ORF">BACPEC_00514</name>
</gene>
<accession>B7APB0</accession>
<dbReference type="HOGENOM" id="CLU_1718689_0_0_9"/>
<feature type="chain" id="PRO_5002853830" description="Lipoprotein" evidence="1">
    <location>
        <begin position="24"/>
        <end position="152"/>
    </location>
</feature>
<proteinExistence type="predicted"/>
<dbReference type="Proteomes" id="UP000003136">
    <property type="component" value="Unassembled WGS sequence"/>
</dbReference>
<dbReference type="PROSITE" id="PS51257">
    <property type="entry name" value="PROKAR_LIPOPROTEIN"/>
    <property type="match status" value="1"/>
</dbReference>
<comment type="caution">
    <text evidence="2">The sequence shown here is derived from an EMBL/GenBank/DDBJ whole genome shotgun (WGS) entry which is preliminary data.</text>
</comment>
<feature type="signal peptide" evidence="1">
    <location>
        <begin position="1"/>
        <end position="23"/>
    </location>
</feature>
<evidence type="ECO:0000313" key="3">
    <source>
        <dbReference type="Proteomes" id="UP000003136"/>
    </source>
</evidence>
<reference evidence="2 3" key="1">
    <citation type="submission" date="2008-11" db="EMBL/GenBank/DDBJ databases">
        <title>Draft genome sequence of Bacteroides pectinophilus (ATCC 43243).</title>
        <authorList>
            <person name="Sudarsanam P."/>
            <person name="Ley R."/>
            <person name="Guruge J."/>
            <person name="Turnbaugh P.J."/>
            <person name="Mahowald M."/>
            <person name="Liep D."/>
            <person name="Gordon J."/>
        </authorList>
    </citation>
    <scope>NUCLEOTIDE SEQUENCE [LARGE SCALE GENOMIC DNA]</scope>
    <source>
        <strain evidence="2 3">ATCC 43243</strain>
    </source>
</reference>
<keyword evidence="3" id="KW-1185">Reference proteome</keyword>
<organism evidence="2 3">
    <name type="scientific">[Bacteroides] pectinophilus ATCC 43243</name>
    <dbReference type="NCBI Taxonomy" id="483218"/>
    <lineage>
        <taxon>Bacteria</taxon>
        <taxon>Bacillati</taxon>
        <taxon>Bacillota</taxon>
        <taxon>Clostridia</taxon>
        <taxon>Eubacteriales</taxon>
    </lineage>
</organism>
<name>B7APB0_9FIRM</name>
<dbReference type="EMBL" id="ABVQ01000034">
    <property type="protein sequence ID" value="EEC58384.1"/>
    <property type="molecule type" value="Genomic_DNA"/>
</dbReference>
<dbReference type="AlphaFoldDB" id="B7APB0"/>
<sequence>MKRKMLSAMACACAMIIMTGCGAAKGNVSEGSNVGNNVSTAQVTASSELVMNVTTAERSLKVLGGYTTDNGSRKEVTKQPLADGCTFYNNSGEQIAYKDFADAVEAKASGAGVECKVQYEGKQIIKVSILDKAVNTGASGEIPSTLYQHMGR</sequence>
<evidence type="ECO:0008006" key="4">
    <source>
        <dbReference type="Google" id="ProtNLM"/>
    </source>
</evidence>
<evidence type="ECO:0000256" key="1">
    <source>
        <dbReference type="SAM" id="SignalP"/>
    </source>
</evidence>
<keyword evidence="1" id="KW-0732">Signal</keyword>
<evidence type="ECO:0000313" key="2">
    <source>
        <dbReference type="EMBL" id="EEC58384.1"/>
    </source>
</evidence>